<evidence type="ECO:0000256" key="1">
    <source>
        <dbReference type="SAM" id="SignalP"/>
    </source>
</evidence>
<dbReference type="RefSeq" id="WP_311193140.1">
    <property type="nucleotide sequence ID" value="NZ_CP115541.1"/>
</dbReference>
<dbReference type="EMBL" id="CP115541">
    <property type="protein sequence ID" value="WNH54022.1"/>
    <property type="molecule type" value="Genomic_DNA"/>
</dbReference>
<organism evidence="2 3">
    <name type="scientific">Stenotrophomonas oahuensis</name>
    <dbReference type="NCBI Taxonomy" id="3003271"/>
    <lineage>
        <taxon>Bacteria</taxon>
        <taxon>Pseudomonadati</taxon>
        <taxon>Pseudomonadota</taxon>
        <taxon>Gammaproteobacteria</taxon>
        <taxon>Lysobacterales</taxon>
        <taxon>Lysobacteraceae</taxon>
        <taxon>Stenotrophomonas</taxon>
    </lineage>
</organism>
<evidence type="ECO:0000313" key="3">
    <source>
        <dbReference type="Proteomes" id="UP001302072"/>
    </source>
</evidence>
<name>A0ABY9YTJ3_9GAMM</name>
<keyword evidence="1" id="KW-0732">Signal</keyword>
<keyword evidence="3" id="KW-1185">Reference proteome</keyword>
<feature type="chain" id="PRO_5045780709" description="DUF5625 domain-containing protein" evidence="1">
    <location>
        <begin position="23"/>
        <end position="211"/>
    </location>
</feature>
<evidence type="ECO:0008006" key="4">
    <source>
        <dbReference type="Google" id="ProtNLM"/>
    </source>
</evidence>
<proteinExistence type="predicted"/>
<gene>
    <name evidence="2" type="ORF">PDM29_07015</name>
</gene>
<dbReference type="Proteomes" id="UP001302072">
    <property type="component" value="Chromosome"/>
</dbReference>
<feature type="signal peptide" evidence="1">
    <location>
        <begin position="1"/>
        <end position="22"/>
    </location>
</feature>
<dbReference type="PROSITE" id="PS51257">
    <property type="entry name" value="PROKAR_LIPOPROTEIN"/>
    <property type="match status" value="1"/>
</dbReference>
<protein>
    <recommendedName>
        <fullName evidence="4">DUF5625 domain-containing protein</fullName>
    </recommendedName>
</protein>
<reference evidence="2 3" key="1">
    <citation type="submission" date="2022-12" db="EMBL/GenBank/DDBJ databases">
        <title>Two new species, Stenotrophomonas aracearum and Stenotrophomonas oahuensis, isolated from Anthurium (Araceae family) in Hawaii.</title>
        <authorList>
            <person name="Chunag S.C."/>
            <person name="Dobhal S."/>
            <person name="Alvarez A."/>
            <person name="Arif M."/>
        </authorList>
    </citation>
    <scope>NUCLEOTIDE SEQUENCE [LARGE SCALE GENOMIC DNA]</scope>
    <source>
        <strain evidence="2 3">A5586</strain>
    </source>
</reference>
<sequence length="211" mass="23224">MRVRIRVMALAVSLLGTVLLSGCEPSGTRGSEQQRRDDLVPLVRPLPLVKMAEPMVIEFDVPLRPKHASPALFLGFRVTDQSGLRSYEVRDAIRRAQFSTFVKLQSIAAGRPTDIPLYRIEWVGSDPSKPTTAVVGIDGIVPRLEPGEVDHGSVNAAGLDGDGSSYRYFEFAWAADISPGRYRLRLQLLDPPTDLTGFQAELMVAYARMGK</sequence>
<evidence type="ECO:0000313" key="2">
    <source>
        <dbReference type="EMBL" id="WNH54022.1"/>
    </source>
</evidence>
<accession>A0ABY9YTJ3</accession>